<keyword evidence="9" id="KW-1185">Reference proteome</keyword>
<dbReference type="Gene3D" id="1.20.1250.20">
    <property type="entry name" value="MFS general substrate transporter like domains"/>
    <property type="match status" value="1"/>
</dbReference>
<dbReference type="AlphaFoldDB" id="A0A9Q9SGX9"/>
<evidence type="ECO:0000256" key="3">
    <source>
        <dbReference type="ARBA" id="ARBA00023136"/>
    </source>
</evidence>
<dbReference type="Proteomes" id="UP001448498">
    <property type="component" value="Chromosome 2"/>
</dbReference>
<keyword evidence="1 4" id="KW-0812">Transmembrane</keyword>
<dbReference type="SUPFAM" id="SSF103473">
    <property type="entry name" value="MFS general substrate transporter"/>
    <property type="match status" value="1"/>
</dbReference>
<dbReference type="PANTHER" id="PTHR42910:SF1">
    <property type="entry name" value="MAJOR FACILITATOR SUPERFAMILY (MFS) PROFILE DOMAIN-CONTAINING PROTEIN"/>
    <property type="match status" value="1"/>
</dbReference>
<feature type="domain" description="Major facilitator superfamily (MFS) profile" evidence="5">
    <location>
        <begin position="20"/>
        <end position="402"/>
    </location>
</feature>
<dbReference type="RefSeq" id="WP_174992388.1">
    <property type="nucleotide sequence ID" value="NZ_CABVPX010000007.1"/>
</dbReference>
<proteinExistence type="predicted"/>
<dbReference type="InterPro" id="IPR036259">
    <property type="entry name" value="MFS_trans_sf"/>
</dbReference>
<reference evidence="6 8" key="1">
    <citation type="submission" date="2019-09" db="EMBL/GenBank/DDBJ databases">
        <authorList>
            <person name="Depoorter E."/>
        </authorList>
    </citation>
    <scope>NUCLEOTIDE SEQUENCE [LARGE SCALE GENOMIC DNA]</scope>
    <source>
        <strain evidence="6">LMG 24066</strain>
    </source>
</reference>
<evidence type="ECO:0000256" key="4">
    <source>
        <dbReference type="SAM" id="Phobius"/>
    </source>
</evidence>
<accession>A0A9Q9SGX9</accession>
<organism evidence="6 8">
    <name type="scientific">Burkholderia arboris</name>
    <dbReference type="NCBI Taxonomy" id="488730"/>
    <lineage>
        <taxon>Bacteria</taxon>
        <taxon>Pseudomonadati</taxon>
        <taxon>Pseudomonadota</taxon>
        <taxon>Betaproteobacteria</taxon>
        <taxon>Burkholderiales</taxon>
        <taxon>Burkholderiaceae</taxon>
        <taxon>Burkholderia</taxon>
        <taxon>Burkholderia cepacia complex</taxon>
    </lineage>
</organism>
<evidence type="ECO:0000313" key="9">
    <source>
        <dbReference type="Proteomes" id="UP001448498"/>
    </source>
</evidence>
<feature type="transmembrane region" description="Helical" evidence="4">
    <location>
        <begin position="93"/>
        <end position="112"/>
    </location>
</feature>
<evidence type="ECO:0000256" key="2">
    <source>
        <dbReference type="ARBA" id="ARBA00022989"/>
    </source>
</evidence>
<feature type="transmembrane region" description="Helical" evidence="4">
    <location>
        <begin position="316"/>
        <end position="339"/>
    </location>
</feature>
<feature type="transmembrane region" description="Helical" evidence="4">
    <location>
        <begin position="255"/>
        <end position="278"/>
    </location>
</feature>
<gene>
    <name evidence="6" type="ORF">BAR24066_02291</name>
    <name evidence="7" type="ORF">OHZ10_33150</name>
</gene>
<dbReference type="InterPro" id="IPR020846">
    <property type="entry name" value="MFS_dom"/>
</dbReference>
<feature type="transmembrane region" description="Helical" evidence="4">
    <location>
        <begin position="290"/>
        <end position="310"/>
    </location>
</feature>
<evidence type="ECO:0000313" key="7">
    <source>
        <dbReference type="EMBL" id="XAE53480.1"/>
    </source>
</evidence>
<dbReference type="Pfam" id="PF07690">
    <property type="entry name" value="MFS_1"/>
    <property type="match status" value="1"/>
</dbReference>
<dbReference type="GO" id="GO:0022857">
    <property type="term" value="F:transmembrane transporter activity"/>
    <property type="evidence" value="ECO:0007669"/>
    <property type="project" value="InterPro"/>
</dbReference>
<keyword evidence="3 4" id="KW-0472">Membrane</keyword>
<evidence type="ECO:0000313" key="6">
    <source>
        <dbReference type="EMBL" id="VWB50372.1"/>
    </source>
</evidence>
<evidence type="ECO:0000259" key="5">
    <source>
        <dbReference type="PROSITE" id="PS50850"/>
    </source>
</evidence>
<sequence length="410" mass="42179">MAADPREGAAAGTPAADGVTGAQVALMATLCAFSAGSLYYNQVMATAIASSFGVAPATASTLSIFGHVGYVAGLVLLVPLGDRYEKRSLVARLAWLGALALAGAALAPFFALEALATLASGVFATTASLTVPFAATLAAPARRGRVVGRVMLGLLIGIVASRVVSGALTDALGWRAMFAFAALAQALLAWLVSRRLPRSPATTGESYASLLRSLHALYRDEPRLRLSAWRGALLFGAFSALWASYALHLRHTHPAWGAAVDGLFGLAGIAGALIAPAIGRAADVLGPERVFGRALACLFVALVLFAAWPGQVAVEALAIVLLDMGIQAAMVCNQTVIYALRPAARTRINGVYMIVYFIGGTSGTALAVPAWTTAGWPGVLAVCTAFVAAGAGLHAGARWRARAWRGDPTV</sequence>
<feature type="transmembrane region" description="Helical" evidence="4">
    <location>
        <begin position="146"/>
        <end position="168"/>
    </location>
</feature>
<feature type="transmembrane region" description="Helical" evidence="4">
    <location>
        <begin position="62"/>
        <end position="81"/>
    </location>
</feature>
<feature type="transmembrane region" description="Helical" evidence="4">
    <location>
        <begin position="228"/>
        <end position="249"/>
    </location>
</feature>
<evidence type="ECO:0000256" key="1">
    <source>
        <dbReference type="ARBA" id="ARBA00022692"/>
    </source>
</evidence>
<dbReference type="InterPro" id="IPR011701">
    <property type="entry name" value="MFS"/>
</dbReference>
<feature type="transmembrane region" description="Helical" evidence="4">
    <location>
        <begin position="378"/>
        <end position="397"/>
    </location>
</feature>
<evidence type="ECO:0000313" key="8">
    <source>
        <dbReference type="Proteomes" id="UP000494172"/>
    </source>
</evidence>
<reference evidence="7 9" key="2">
    <citation type="submission" date="2022-10" db="EMBL/GenBank/DDBJ databases">
        <title>Genomic of Burkholderia cepacia PN-1.</title>
        <authorList>
            <person name="Yang Y."/>
            <person name="Guan H."/>
            <person name="Huang J."/>
        </authorList>
    </citation>
    <scope>NUCLEOTIDE SEQUENCE [LARGE SCALE GENOMIC DNA]</scope>
    <source>
        <strain evidence="7 9">PN-1</strain>
    </source>
</reference>
<dbReference type="PANTHER" id="PTHR42910">
    <property type="entry name" value="TRANSPORTER SCO4007-RELATED"/>
    <property type="match status" value="1"/>
</dbReference>
<dbReference type="EMBL" id="CP109823">
    <property type="protein sequence ID" value="XAE53480.1"/>
    <property type="molecule type" value="Genomic_DNA"/>
</dbReference>
<dbReference type="Proteomes" id="UP000494172">
    <property type="component" value="Unassembled WGS sequence"/>
</dbReference>
<dbReference type="EMBL" id="CABVPX010000007">
    <property type="protein sequence ID" value="VWB50372.1"/>
    <property type="molecule type" value="Genomic_DNA"/>
</dbReference>
<name>A0A9Q9SGX9_9BURK</name>
<protein>
    <submittedName>
        <fullName evidence="6 7">Transporter</fullName>
    </submittedName>
</protein>
<dbReference type="CDD" id="cd17324">
    <property type="entry name" value="MFS_NepI_like"/>
    <property type="match status" value="1"/>
</dbReference>
<dbReference type="PROSITE" id="PS50850">
    <property type="entry name" value="MFS"/>
    <property type="match status" value="1"/>
</dbReference>
<keyword evidence="2 4" id="KW-1133">Transmembrane helix</keyword>
<feature type="transmembrane region" description="Helical" evidence="4">
    <location>
        <begin position="118"/>
        <end position="139"/>
    </location>
</feature>
<feature type="transmembrane region" description="Helical" evidence="4">
    <location>
        <begin position="351"/>
        <end position="372"/>
    </location>
</feature>
<feature type="transmembrane region" description="Helical" evidence="4">
    <location>
        <begin position="174"/>
        <end position="192"/>
    </location>
</feature>